<keyword evidence="2 6" id="KW-0813">Transport</keyword>
<dbReference type="Pfam" id="PF21638">
    <property type="entry name" value="SDA1_C"/>
    <property type="match status" value="1"/>
</dbReference>
<evidence type="ECO:0000256" key="1">
    <source>
        <dbReference type="ARBA" id="ARBA00005783"/>
    </source>
</evidence>
<feature type="compositionally biased region" description="Basic and acidic residues" evidence="7">
    <location>
        <begin position="599"/>
        <end position="618"/>
    </location>
</feature>
<dbReference type="SUPFAM" id="SSF48371">
    <property type="entry name" value="ARM repeat"/>
    <property type="match status" value="1"/>
</dbReference>
<dbReference type="InterPro" id="IPR048292">
    <property type="entry name" value="SDA1_C"/>
</dbReference>
<feature type="region of interest" description="Disordered" evidence="7">
    <location>
        <begin position="556"/>
        <end position="582"/>
    </location>
</feature>
<evidence type="ECO:0000256" key="2">
    <source>
        <dbReference type="ARBA" id="ARBA00022448"/>
    </source>
</evidence>
<dbReference type="GO" id="GO:0005730">
    <property type="term" value="C:nucleolus"/>
    <property type="evidence" value="ECO:0007669"/>
    <property type="project" value="UniProtKB-SubCell"/>
</dbReference>
<comment type="subcellular location">
    <subcellularLocation>
        <location evidence="6">Nucleus</location>
        <location evidence="6">Nucleolus</location>
    </subcellularLocation>
</comment>
<dbReference type="GO" id="GO:0042273">
    <property type="term" value="P:ribosomal large subunit biogenesis"/>
    <property type="evidence" value="ECO:0007669"/>
    <property type="project" value="UniProtKB-UniRule"/>
</dbReference>
<dbReference type="PANTHER" id="PTHR12730">
    <property type="entry name" value="HSDA/SDA1-RELATED"/>
    <property type="match status" value="1"/>
</dbReference>
<keyword evidence="4 6" id="KW-0653">Protein transport</keyword>
<dbReference type="AlphaFoldDB" id="A0A0K2TS45"/>
<keyword evidence="3 6" id="KW-0690">Ribosome biogenesis</keyword>
<evidence type="ECO:0000256" key="6">
    <source>
        <dbReference type="RuleBase" id="RU365057"/>
    </source>
</evidence>
<accession>A0A0K2TS45</accession>
<evidence type="ECO:0000256" key="4">
    <source>
        <dbReference type="ARBA" id="ARBA00022927"/>
    </source>
</evidence>
<dbReference type="GO" id="GO:0015031">
    <property type="term" value="P:protein transport"/>
    <property type="evidence" value="ECO:0007669"/>
    <property type="project" value="UniProtKB-KW"/>
</dbReference>
<evidence type="ECO:0000259" key="8">
    <source>
        <dbReference type="Pfam" id="PF05285"/>
    </source>
</evidence>
<evidence type="ECO:0000259" key="10">
    <source>
        <dbReference type="Pfam" id="PF21638"/>
    </source>
</evidence>
<feature type="domain" description="SDA1 C-terminal" evidence="10">
    <location>
        <begin position="629"/>
        <end position="672"/>
    </location>
</feature>
<comment type="similarity">
    <text evidence="1 6">Belongs to the SDA1 family.</text>
</comment>
<evidence type="ECO:0000313" key="11">
    <source>
        <dbReference type="EMBL" id="CDW28635.1"/>
    </source>
</evidence>
<evidence type="ECO:0000256" key="7">
    <source>
        <dbReference type="SAM" id="MobiDB-lite"/>
    </source>
</evidence>
<dbReference type="InterPro" id="IPR027312">
    <property type="entry name" value="Sda1"/>
</dbReference>
<feature type="region of interest" description="Disordered" evidence="7">
    <location>
        <begin position="477"/>
        <end position="540"/>
    </location>
</feature>
<feature type="compositionally biased region" description="Polar residues" evidence="7">
    <location>
        <begin position="621"/>
        <end position="631"/>
    </location>
</feature>
<feature type="compositionally biased region" description="Basic residues" evidence="7">
    <location>
        <begin position="632"/>
        <end position="644"/>
    </location>
</feature>
<keyword evidence="5 6" id="KW-0539">Nucleus</keyword>
<protein>
    <recommendedName>
        <fullName evidence="6">Protein SDA1</fullName>
    </recommendedName>
</protein>
<dbReference type="Pfam" id="PF08158">
    <property type="entry name" value="SDA1_HEAT"/>
    <property type="match status" value="1"/>
</dbReference>
<reference evidence="11" key="1">
    <citation type="submission" date="2014-05" db="EMBL/GenBank/DDBJ databases">
        <authorList>
            <person name="Chronopoulou M."/>
        </authorList>
    </citation>
    <scope>NUCLEOTIDE SEQUENCE</scope>
    <source>
        <tissue evidence="11">Whole organism</tissue>
    </source>
</reference>
<organism evidence="11">
    <name type="scientific">Lepeophtheirus salmonis</name>
    <name type="common">Salmon louse</name>
    <name type="synonym">Caligus salmonis</name>
    <dbReference type="NCBI Taxonomy" id="72036"/>
    <lineage>
        <taxon>Eukaryota</taxon>
        <taxon>Metazoa</taxon>
        <taxon>Ecdysozoa</taxon>
        <taxon>Arthropoda</taxon>
        <taxon>Crustacea</taxon>
        <taxon>Multicrustacea</taxon>
        <taxon>Hexanauplia</taxon>
        <taxon>Copepoda</taxon>
        <taxon>Siphonostomatoida</taxon>
        <taxon>Caligidae</taxon>
        <taxon>Lepeophtheirus</taxon>
    </lineage>
</organism>
<dbReference type="PANTHER" id="PTHR12730:SF0">
    <property type="entry name" value="PROTEIN SDA1 HOMOLOG"/>
    <property type="match status" value="1"/>
</dbReference>
<dbReference type="InterPro" id="IPR007949">
    <property type="entry name" value="SDA1_MD"/>
</dbReference>
<proteinExistence type="inferred from homology"/>
<sequence>MSRRSASNQLPNNLPALQNLIKRDPESYAEEFDLQVLRCQSLLKTLELDPSEHSRSHDLLEILHFLSQVWHLYSKSYKEWIFPTVLSDVLKRHSTVLDSETRFSMVRALALLGRRGSIQPIQLLTLYFILLKCSDKTLRIFLKDRIVNDIKSAPKNTAIPNFVQSNVRHSHSHGAKIALDVCTRLYQSGAWHDAKTVNVITEACLHDNLKMVVTALNFFLGKDDEVEDDDDDDEDHLPSVKDIALANKVNKKSRKRKKLLENIKKSHTKKKKQEKTESFNFSALHLIHDPQGFAEKLFKKLENLKEKFEIKLMFLDLISRLIGTHQLFILNYYTYIARFLNPHQREVVKMLQFSAQAAHELIPPDVIEPILKALANNFITERNSAEVMAVGLNAVREICKRCPLAIDETLLRDLAMYKTYKDKGVMMASKALISLYRISCPQLLHKKDRGRPTEAVAEISRKNYGEHDAKSFIPGAEALDLDKPEEDADEKNNSDDSEWEDISHSEDESEAEEEKKEKQLLTMDEKQSKASAITESRILTDADFRKVDAAQLKKQITAFRKGGKKRKFEETTNSETSGGREELVDLANIEMVYKKRKHDKEARLESVKKGREDREKFGSNRGKSNENSGSSHKVKNKKKNFSMLKHKLKFKVKRSFVDKQRNLKKALLKSKKFK</sequence>
<feature type="region of interest" description="Disordered" evidence="7">
    <location>
        <begin position="595"/>
        <end position="644"/>
    </location>
</feature>
<name>A0A0K2TS45_LEPSM</name>
<feature type="domain" description="SDA1 N-terminal" evidence="9">
    <location>
        <begin position="65"/>
        <end position="421"/>
    </location>
</feature>
<dbReference type="OrthoDB" id="2196187at2759"/>
<dbReference type="EMBL" id="HACA01011274">
    <property type="protein sequence ID" value="CDW28635.1"/>
    <property type="molecule type" value="Transcribed_RNA"/>
</dbReference>
<dbReference type="InterPro" id="IPR016024">
    <property type="entry name" value="ARM-type_fold"/>
</dbReference>
<dbReference type="InterPro" id="IPR012977">
    <property type="entry name" value="SDA1_N"/>
</dbReference>
<comment type="function">
    <text evidence="6">Required for 60S pre-ribosomal subunits export to the cytoplasm.</text>
</comment>
<dbReference type="GO" id="GO:0000055">
    <property type="term" value="P:ribosomal large subunit export from nucleus"/>
    <property type="evidence" value="ECO:0007669"/>
    <property type="project" value="UniProtKB-UniRule"/>
</dbReference>
<evidence type="ECO:0000256" key="3">
    <source>
        <dbReference type="ARBA" id="ARBA00022517"/>
    </source>
</evidence>
<feature type="compositionally biased region" description="Basic and acidic residues" evidence="7">
    <location>
        <begin position="513"/>
        <end position="528"/>
    </location>
</feature>
<dbReference type="Pfam" id="PF05285">
    <property type="entry name" value="SDA1_dom"/>
    <property type="match status" value="1"/>
</dbReference>
<evidence type="ECO:0000259" key="9">
    <source>
        <dbReference type="Pfam" id="PF08158"/>
    </source>
</evidence>
<evidence type="ECO:0000256" key="5">
    <source>
        <dbReference type="ARBA" id="ARBA00023242"/>
    </source>
</evidence>
<feature type="domain" description="SDA1 middle" evidence="8">
    <location>
        <begin position="482"/>
        <end position="610"/>
    </location>
</feature>
<feature type="compositionally biased region" description="Acidic residues" evidence="7">
    <location>
        <begin position="483"/>
        <end position="500"/>
    </location>
</feature>